<gene>
    <name evidence="4" type="ORF">DSM107014_05435</name>
</gene>
<dbReference type="InterPro" id="IPR037359">
    <property type="entry name" value="NST/OST"/>
</dbReference>
<keyword evidence="2" id="KW-0325">Glycoprotein</keyword>
<protein>
    <submittedName>
        <fullName evidence="4">Sulfotransferase domain-containing protein</fullName>
    </submittedName>
</protein>
<evidence type="ECO:0000259" key="3">
    <source>
        <dbReference type="Pfam" id="PF00685"/>
    </source>
</evidence>
<evidence type="ECO:0000313" key="5">
    <source>
        <dbReference type="Proteomes" id="UP000767446"/>
    </source>
</evidence>
<dbReference type="Pfam" id="PF00685">
    <property type="entry name" value="Sulfotransfer_1"/>
    <property type="match status" value="1"/>
</dbReference>
<keyword evidence="1" id="KW-0808">Transferase</keyword>
<feature type="domain" description="Sulfotransferase" evidence="3">
    <location>
        <begin position="2"/>
        <end position="33"/>
    </location>
</feature>
<reference evidence="4" key="1">
    <citation type="submission" date="2021-02" db="EMBL/GenBank/DDBJ databases">
        <title>Metagenome analyses of Stigonema ocellatum DSM 106950, Chlorogloea purpurea SAG 13.99 and Gomphosphaeria aponina DSM 107014.</title>
        <authorList>
            <person name="Marter P."/>
            <person name="Huang S."/>
        </authorList>
    </citation>
    <scope>NUCLEOTIDE SEQUENCE</scope>
    <source>
        <strain evidence="4">JP213</strain>
    </source>
</reference>
<dbReference type="Gene3D" id="3.40.50.300">
    <property type="entry name" value="P-loop containing nucleotide triphosphate hydrolases"/>
    <property type="match status" value="1"/>
</dbReference>
<comment type="caution">
    <text evidence="4">The sequence shown here is derived from an EMBL/GenBank/DDBJ whole genome shotgun (WGS) entry which is preliminary data.</text>
</comment>
<name>A0A941JLP7_9CHRO</name>
<dbReference type="AlphaFoldDB" id="A0A941JLP7"/>
<dbReference type="EMBL" id="JADQBC010000027">
    <property type="protein sequence ID" value="MBR8827339.1"/>
    <property type="molecule type" value="Genomic_DNA"/>
</dbReference>
<evidence type="ECO:0000256" key="1">
    <source>
        <dbReference type="ARBA" id="ARBA00022679"/>
    </source>
</evidence>
<evidence type="ECO:0000256" key="2">
    <source>
        <dbReference type="ARBA" id="ARBA00023180"/>
    </source>
</evidence>
<accession>A0A941JLP7</accession>
<dbReference type="Proteomes" id="UP000767446">
    <property type="component" value="Unassembled WGS sequence"/>
</dbReference>
<sequence>MREQLLVISFEDLSTNPYSTMGEVFEFLGLPAYENAEYKKYNPGSYDPVNDSMGSTLSDFFKPYNKMLEELLDKQFNWQ</sequence>
<proteinExistence type="predicted"/>
<dbReference type="InterPro" id="IPR027417">
    <property type="entry name" value="P-loop_NTPase"/>
</dbReference>
<dbReference type="PANTHER" id="PTHR10605">
    <property type="entry name" value="HEPARAN SULFATE SULFOTRANSFERASE"/>
    <property type="match status" value="1"/>
</dbReference>
<dbReference type="GO" id="GO:0008146">
    <property type="term" value="F:sulfotransferase activity"/>
    <property type="evidence" value="ECO:0007669"/>
    <property type="project" value="InterPro"/>
</dbReference>
<organism evidence="4 5">
    <name type="scientific">Gomphosphaeria aponina SAG 52.96 = DSM 107014</name>
    <dbReference type="NCBI Taxonomy" id="1521640"/>
    <lineage>
        <taxon>Bacteria</taxon>
        <taxon>Bacillati</taxon>
        <taxon>Cyanobacteriota</taxon>
        <taxon>Cyanophyceae</taxon>
        <taxon>Oscillatoriophycideae</taxon>
        <taxon>Chroococcales</taxon>
        <taxon>Gomphosphaeriaceae</taxon>
        <taxon>Gomphosphaeria</taxon>
    </lineage>
</organism>
<dbReference type="PANTHER" id="PTHR10605:SF56">
    <property type="entry name" value="BIFUNCTIONAL HEPARAN SULFATE N-DEACETYLASE_N-SULFOTRANSFERASE"/>
    <property type="match status" value="1"/>
</dbReference>
<evidence type="ECO:0000313" key="4">
    <source>
        <dbReference type="EMBL" id="MBR8827339.1"/>
    </source>
</evidence>
<dbReference type="SUPFAM" id="SSF52540">
    <property type="entry name" value="P-loop containing nucleoside triphosphate hydrolases"/>
    <property type="match status" value="1"/>
</dbReference>
<dbReference type="InterPro" id="IPR000863">
    <property type="entry name" value="Sulfotransferase_dom"/>
</dbReference>